<evidence type="ECO:0000256" key="4">
    <source>
        <dbReference type="ARBA" id="ARBA00022980"/>
    </source>
</evidence>
<reference evidence="8 9" key="1">
    <citation type="submission" date="2019-04" db="EMBL/GenBank/DDBJ databases">
        <authorList>
            <person name="Poehlein A."/>
            <person name="Bengelsdorf F.R."/>
            <person name="Duerre P."/>
            <person name="Daniel R."/>
        </authorList>
    </citation>
    <scope>NUCLEOTIDE SEQUENCE [LARGE SCALE GENOMIC DNA]</scope>
    <source>
        <strain evidence="8 9">BS-1</strain>
    </source>
</reference>
<organism evidence="8 9">
    <name type="scientific">Caproiciproducens galactitolivorans</name>
    <dbReference type="NCBI Taxonomy" id="642589"/>
    <lineage>
        <taxon>Bacteria</taxon>
        <taxon>Bacillati</taxon>
        <taxon>Bacillota</taxon>
        <taxon>Clostridia</taxon>
        <taxon>Eubacteriales</taxon>
        <taxon>Acutalibacteraceae</taxon>
        <taxon>Caproiciproducens</taxon>
    </lineage>
</organism>
<dbReference type="Pfam" id="PF01649">
    <property type="entry name" value="Ribosomal_S20p"/>
    <property type="match status" value="1"/>
</dbReference>
<dbReference type="OrthoDB" id="9808392at2"/>
<evidence type="ECO:0000256" key="6">
    <source>
        <dbReference type="ARBA" id="ARBA00035136"/>
    </source>
</evidence>
<evidence type="ECO:0000256" key="3">
    <source>
        <dbReference type="ARBA" id="ARBA00022884"/>
    </source>
</evidence>
<proteinExistence type="inferred from homology"/>
<gene>
    <name evidence="7 8" type="primary">rpsT</name>
    <name evidence="8" type="ORF">CAGA_11330</name>
</gene>
<dbReference type="RefSeq" id="WP_135658685.1">
    <property type="nucleotide sequence ID" value="NZ_JAJUFJ010000006.1"/>
</dbReference>
<name>A0A4Z0Y2F3_9FIRM</name>
<dbReference type="HAMAP" id="MF_00500">
    <property type="entry name" value="Ribosomal_bS20"/>
    <property type="match status" value="1"/>
</dbReference>
<dbReference type="GO" id="GO:0015935">
    <property type="term" value="C:small ribosomal subunit"/>
    <property type="evidence" value="ECO:0007669"/>
    <property type="project" value="TreeGrafter"/>
</dbReference>
<evidence type="ECO:0000256" key="2">
    <source>
        <dbReference type="ARBA" id="ARBA00022730"/>
    </source>
</evidence>
<keyword evidence="4 7" id="KW-0689">Ribosomal protein</keyword>
<dbReference type="InterPro" id="IPR036510">
    <property type="entry name" value="Ribosomal_bS20_sf"/>
</dbReference>
<comment type="caution">
    <text evidence="8">The sequence shown here is derived from an EMBL/GenBank/DDBJ whole genome shotgun (WGS) entry which is preliminary data.</text>
</comment>
<dbReference type="GO" id="GO:0003735">
    <property type="term" value="F:structural constituent of ribosome"/>
    <property type="evidence" value="ECO:0007669"/>
    <property type="project" value="InterPro"/>
</dbReference>
<dbReference type="PANTHER" id="PTHR33398:SF1">
    <property type="entry name" value="SMALL RIBOSOMAL SUBUNIT PROTEIN BS20C"/>
    <property type="match status" value="1"/>
</dbReference>
<comment type="similarity">
    <text evidence="1 7">Belongs to the bacterial ribosomal protein bS20 family.</text>
</comment>
<protein>
    <recommendedName>
        <fullName evidence="6 7">Small ribosomal subunit protein bS20</fullName>
    </recommendedName>
</protein>
<dbReference type="Proteomes" id="UP000297714">
    <property type="component" value="Unassembled WGS sequence"/>
</dbReference>
<dbReference type="GO" id="GO:0005829">
    <property type="term" value="C:cytosol"/>
    <property type="evidence" value="ECO:0007669"/>
    <property type="project" value="TreeGrafter"/>
</dbReference>
<accession>A0A4Z0Y2F3</accession>
<dbReference type="SUPFAM" id="SSF46992">
    <property type="entry name" value="Ribosomal protein S20"/>
    <property type="match status" value="1"/>
</dbReference>
<dbReference type="PANTHER" id="PTHR33398">
    <property type="entry name" value="30S RIBOSOMAL PROTEIN S20"/>
    <property type="match status" value="1"/>
</dbReference>
<dbReference type="GO" id="GO:0070181">
    <property type="term" value="F:small ribosomal subunit rRNA binding"/>
    <property type="evidence" value="ECO:0007669"/>
    <property type="project" value="TreeGrafter"/>
</dbReference>
<dbReference type="Gene3D" id="1.20.58.110">
    <property type="entry name" value="Ribosomal protein S20"/>
    <property type="match status" value="1"/>
</dbReference>
<comment type="function">
    <text evidence="7">Binds directly to 16S ribosomal RNA.</text>
</comment>
<evidence type="ECO:0000313" key="9">
    <source>
        <dbReference type="Proteomes" id="UP000297714"/>
    </source>
</evidence>
<evidence type="ECO:0000256" key="7">
    <source>
        <dbReference type="HAMAP-Rule" id="MF_00500"/>
    </source>
</evidence>
<dbReference type="EMBL" id="SRMQ01000003">
    <property type="protein sequence ID" value="TGJ77057.1"/>
    <property type="molecule type" value="Genomic_DNA"/>
</dbReference>
<evidence type="ECO:0000256" key="5">
    <source>
        <dbReference type="ARBA" id="ARBA00023274"/>
    </source>
</evidence>
<dbReference type="GO" id="GO:0006412">
    <property type="term" value="P:translation"/>
    <property type="evidence" value="ECO:0007669"/>
    <property type="project" value="UniProtKB-UniRule"/>
</dbReference>
<dbReference type="InterPro" id="IPR002583">
    <property type="entry name" value="Ribosomal_bS20"/>
</dbReference>
<evidence type="ECO:0000256" key="1">
    <source>
        <dbReference type="ARBA" id="ARBA00007634"/>
    </source>
</evidence>
<dbReference type="AlphaFoldDB" id="A0A4Z0Y2F3"/>
<keyword evidence="5 7" id="KW-0687">Ribonucleoprotein</keyword>
<keyword evidence="3 7" id="KW-0694">RNA-binding</keyword>
<sequence>MPNIKSAKKRVKVIATKTNINKSRLSRLKTDIKKANLAIESGEASADAVKVAIKRLDQAVAKGILHKNTAARKKSSLVRKLNAANA</sequence>
<dbReference type="NCBIfam" id="TIGR00029">
    <property type="entry name" value="S20"/>
    <property type="match status" value="1"/>
</dbReference>
<keyword evidence="9" id="KW-1185">Reference proteome</keyword>
<evidence type="ECO:0000313" key="8">
    <source>
        <dbReference type="EMBL" id="TGJ77057.1"/>
    </source>
</evidence>
<keyword evidence="2 7" id="KW-0699">rRNA-binding</keyword>